<evidence type="ECO:0008006" key="4">
    <source>
        <dbReference type="Google" id="ProtNLM"/>
    </source>
</evidence>
<evidence type="ECO:0000313" key="3">
    <source>
        <dbReference type="Proteomes" id="UP000199373"/>
    </source>
</evidence>
<organism evidence="2 3">
    <name type="scientific">Prevotella aff. ruminicola Tc2-24</name>
    <dbReference type="NCBI Taxonomy" id="81582"/>
    <lineage>
        <taxon>Bacteria</taxon>
        <taxon>Pseudomonadati</taxon>
        <taxon>Bacteroidota</taxon>
        <taxon>Bacteroidia</taxon>
        <taxon>Bacteroidales</taxon>
        <taxon>Prevotellaceae</taxon>
        <taxon>Prevotella</taxon>
    </lineage>
</organism>
<keyword evidence="3" id="KW-1185">Reference proteome</keyword>
<keyword evidence="1" id="KW-0732">Signal</keyword>
<dbReference type="PROSITE" id="PS51257">
    <property type="entry name" value="PROKAR_LIPOPROTEIN"/>
    <property type="match status" value="1"/>
</dbReference>
<evidence type="ECO:0000313" key="2">
    <source>
        <dbReference type="EMBL" id="SEV87691.1"/>
    </source>
</evidence>
<sequence length="919" mass="98558">MRKYAQIIFTIAISMLATACANEDRLSKESLICKSIIATIDNGSTTRAAVDDVNIVWTSEDAIKVFNSDGSKDETWNIKAKDSGKQSASFTYAGAPVIENGTEAYAVFPASNVDALSSKKLTMTLPNEIAYSSQTVDEKELMKTVIPMWASWNTSLAFHHLAAMIRIKFKNLPVGTSDIILSSSTQFLSGTFTSGSLSETSLPKLSYVSGGAKQVKVTFPETTSQENRIVFIPIPANTYDLKLQAKVHGEIRDIKSWTSREFARGKLYRAEVNYVDITAGSPSEISDKISTIGNGEKIEVNITSASESGIESGNGDNTIAIPNIGGNASIGLNFAQPIVGTSVTSPLVITDNSSSDSSEAQNSLTITQPDASDVSLDISLPKTTVALESSGSTTVYKSITATTATNTLIIGHGVRVENLSINGGNIIIDGGKVDNIINNSTMGTTITATNKDNLIDVITTAHDITLGSKDSKAEVVTVGTMIITGGTTTMTKCKVTGSVTHSSPSMLKMTYSGSNSIKKLHLSSGSAGAEIYGMVDDLVVNTDNAIIDCKYGSSGCGIKSLTTNEPLKEIIWSTLNQGILSDVSYKTKTLTIKTSSSNAQVFNLVPGGNIDNIKLEKDINVFLTADEGLRWGEINTIGGTYDCIYQISPTSDPEEGRVSLSLDGETGTYYTFPNIKAAYNYAYYIKKNTVINIKLNNDIDSKDYLSFGSGYDVTINLNGYHLKFTGRYNFGTNSADKSKLYSNIYLFNGGRLTFTGNGKVTSDVTTDAMCYMKTSSATNTSLTFNGNAEYVAPTRMVWTERGKKSSGSLYDGIPTCVVNGGRFSQLEKGELFYVYTGNLTINGGEFNADGSKFTLNCFDANRTNKDTNQNTGAAKITVLGGRFYKFDPANNAAEGAGTNYVLTGYKSVPDGDWYIVTSE</sequence>
<reference evidence="2 3" key="1">
    <citation type="submission" date="2016-10" db="EMBL/GenBank/DDBJ databases">
        <authorList>
            <person name="de Groot N.N."/>
        </authorList>
    </citation>
    <scope>NUCLEOTIDE SEQUENCE [LARGE SCALE GENOMIC DNA]</scope>
    <source>
        <strain evidence="2 3">TC2-24</strain>
    </source>
</reference>
<feature type="signal peptide" evidence="1">
    <location>
        <begin position="1"/>
        <end position="19"/>
    </location>
</feature>
<gene>
    <name evidence="2" type="ORF">SAMN04487850_0663</name>
</gene>
<proteinExistence type="predicted"/>
<dbReference type="Proteomes" id="UP000199373">
    <property type="component" value="Unassembled WGS sequence"/>
</dbReference>
<accession>A0A1I0MJG1</accession>
<evidence type="ECO:0000256" key="1">
    <source>
        <dbReference type="SAM" id="SignalP"/>
    </source>
</evidence>
<feature type="chain" id="PRO_5011565967" description="Binding domain-containing protein, N-terminal" evidence="1">
    <location>
        <begin position="20"/>
        <end position="919"/>
    </location>
</feature>
<dbReference type="EMBL" id="FOIQ01000001">
    <property type="protein sequence ID" value="SEV87691.1"/>
    <property type="molecule type" value="Genomic_DNA"/>
</dbReference>
<dbReference type="AlphaFoldDB" id="A0A1I0MJG1"/>
<name>A0A1I0MJG1_9BACT</name>
<protein>
    <recommendedName>
        <fullName evidence="4">Binding domain-containing protein, N-terminal</fullName>
    </recommendedName>
</protein>